<reference evidence="2" key="1">
    <citation type="journal article" date="2014" name="Proc. Natl. Acad. Sci. U.S.A.">
        <title>Extensive sampling of basidiomycete genomes demonstrates inadequacy of the white-rot/brown-rot paradigm for wood decay fungi.</title>
        <authorList>
            <person name="Riley R."/>
            <person name="Salamov A.A."/>
            <person name="Brown D.W."/>
            <person name="Nagy L.G."/>
            <person name="Floudas D."/>
            <person name="Held B.W."/>
            <person name="Levasseur A."/>
            <person name="Lombard V."/>
            <person name="Morin E."/>
            <person name="Otillar R."/>
            <person name="Lindquist E.A."/>
            <person name="Sun H."/>
            <person name="LaButti K.M."/>
            <person name="Schmutz J."/>
            <person name="Jabbour D."/>
            <person name="Luo H."/>
            <person name="Baker S.E."/>
            <person name="Pisabarro A.G."/>
            <person name="Walton J.D."/>
            <person name="Blanchette R.A."/>
            <person name="Henrissat B."/>
            <person name="Martin F."/>
            <person name="Cullen D."/>
            <person name="Hibbett D.S."/>
            <person name="Grigoriev I.V."/>
        </authorList>
    </citation>
    <scope>NUCLEOTIDE SEQUENCE [LARGE SCALE GENOMIC DNA]</scope>
    <source>
        <strain evidence="2">MUCL 33604</strain>
    </source>
</reference>
<dbReference type="EMBL" id="KL197743">
    <property type="protein sequence ID" value="KDQ52011.1"/>
    <property type="molecule type" value="Genomic_DNA"/>
</dbReference>
<sequence>MDATQRALCVSEVCREICTAVSSLEQKCERQDALAMLARCSRTFSEPAMDLLWRKLDQLDSLLVLIPAVKVASPTPRGRSRYYTVQRPVLTEDWESFDKYAYHIRDLNLTLWPPLSCSIEHSIYRQLASYRPGPWLPSLRRLRWIHKREVRFTHELFEELVPFLSLSLHDLSFGTETGDDYEQEPTVSQGELQPVYDLVSSKCPFLESLLLSHPIPTASLEFIRDLKHLRSLTVISDDPLPPTAFKSIFSLATIQSLTLSGVYYTDIPTDLEQHVLLRLSSLTSLSLSRSDTAILRVLDLISSPNIHTLHFTIEGGHWKDLIDGVGHLSRYRHSLTSVCLFAPAELDESGDSSPGEAGIQILNNLFTLCGIKSMDLNLGWFCHPQFETTPPLSTDIAHRMALAWPNLHTLRINGFSFMFTLVTLATLTAHSKHLIHLSVPLQRFAYDVDRFFLSHSESSYACYSLQHFDLTPSGPINEEGLTQAFELLYPNLLEVSYPSGLQRLPAGISG</sequence>
<name>A0A067PNV2_9AGAM</name>
<dbReference type="Gene3D" id="3.80.10.10">
    <property type="entry name" value="Ribonuclease Inhibitor"/>
    <property type="match status" value="1"/>
</dbReference>
<organism evidence="1 2">
    <name type="scientific">Jaapia argillacea MUCL 33604</name>
    <dbReference type="NCBI Taxonomy" id="933084"/>
    <lineage>
        <taxon>Eukaryota</taxon>
        <taxon>Fungi</taxon>
        <taxon>Dikarya</taxon>
        <taxon>Basidiomycota</taxon>
        <taxon>Agaricomycotina</taxon>
        <taxon>Agaricomycetes</taxon>
        <taxon>Agaricomycetidae</taxon>
        <taxon>Jaapiales</taxon>
        <taxon>Jaapiaceae</taxon>
        <taxon>Jaapia</taxon>
    </lineage>
</organism>
<gene>
    <name evidence="1" type="ORF">JAAARDRAFT_210772</name>
</gene>
<evidence type="ECO:0000313" key="2">
    <source>
        <dbReference type="Proteomes" id="UP000027265"/>
    </source>
</evidence>
<dbReference type="Proteomes" id="UP000027265">
    <property type="component" value="Unassembled WGS sequence"/>
</dbReference>
<dbReference type="InterPro" id="IPR032675">
    <property type="entry name" value="LRR_dom_sf"/>
</dbReference>
<dbReference type="HOGENOM" id="CLU_021164_3_0_1"/>
<protein>
    <recommendedName>
        <fullName evidence="3">F-box domain-containing protein</fullName>
    </recommendedName>
</protein>
<dbReference type="InParanoid" id="A0A067PNV2"/>
<proteinExistence type="predicted"/>
<dbReference type="AlphaFoldDB" id="A0A067PNV2"/>
<dbReference type="STRING" id="933084.A0A067PNV2"/>
<evidence type="ECO:0008006" key="3">
    <source>
        <dbReference type="Google" id="ProtNLM"/>
    </source>
</evidence>
<keyword evidence="2" id="KW-1185">Reference proteome</keyword>
<accession>A0A067PNV2</accession>
<dbReference type="SUPFAM" id="SSF52047">
    <property type="entry name" value="RNI-like"/>
    <property type="match status" value="1"/>
</dbReference>
<evidence type="ECO:0000313" key="1">
    <source>
        <dbReference type="EMBL" id="KDQ52011.1"/>
    </source>
</evidence>
<dbReference type="OrthoDB" id="2751365at2759"/>